<dbReference type="GO" id="GO:0009847">
    <property type="term" value="P:spore germination"/>
    <property type="evidence" value="ECO:0007669"/>
    <property type="project" value="InterPro"/>
</dbReference>
<accession>A0A9D1LU97</accession>
<dbReference type="InterPro" id="IPR025711">
    <property type="entry name" value="PepSY"/>
</dbReference>
<name>A0A9D1LU97_9FIRM</name>
<feature type="non-terminal residue" evidence="3">
    <location>
        <position position="1"/>
    </location>
</feature>
<dbReference type="Pfam" id="PF14620">
    <property type="entry name" value="YPEB_PepSY1-2"/>
    <property type="match status" value="1"/>
</dbReference>
<gene>
    <name evidence="3" type="ORF">IAB04_01990</name>
</gene>
<protein>
    <submittedName>
        <fullName evidence="3">Germination protein YpeB</fullName>
    </submittedName>
</protein>
<evidence type="ECO:0000259" key="2">
    <source>
        <dbReference type="Pfam" id="PF14620"/>
    </source>
</evidence>
<dbReference type="AlphaFoldDB" id="A0A9D1LU97"/>
<organism evidence="3 4">
    <name type="scientific">Candidatus Avimonoglobus intestinipullorum</name>
    <dbReference type="NCBI Taxonomy" id="2840699"/>
    <lineage>
        <taxon>Bacteria</taxon>
        <taxon>Bacillati</taxon>
        <taxon>Bacillota</taxon>
        <taxon>Clostridia</taxon>
        <taxon>Eubacteriales</taxon>
        <taxon>Candidatus Avimonoglobus</taxon>
    </lineage>
</organism>
<evidence type="ECO:0000259" key="1">
    <source>
        <dbReference type="Pfam" id="PF03413"/>
    </source>
</evidence>
<evidence type="ECO:0000313" key="3">
    <source>
        <dbReference type="EMBL" id="HIU48114.1"/>
    </source>
</evidence>
<dbReference type="EMBL" id="DVND01000050">
    <property type="protein sequence ID" value="HIU48114.1"/>
    <property type="molecule type" value="Genomic_DNA"/>
</dbReference>
<dbReference type="InterPro" id="IPR014239">
    <property type="entry name" value="YpeB_PepSY1-2"/>
</dbReference>
<comment type="caution">
    <text evidence="3">The sequence shown here is derived from an EMBL/GenBank/DDBJ whole genome shotgun (WGS) entry which is preliminary data.</text>
</comment>
<dbReference type="Pfam" id="PF03413">
    <property type="entry name" value="PepSY"/>
    <property type="match status" value="1"/>
</dbReference>
<feature type="domain" description="Sporulation protein YpeB PepSY1 and PepSY2" evidence="2">
    <location>
        <begin position="3"/>
        <end position="120"/>
    </location>
</feature>
<evidence type="ECO:0000313" key="4">
    <source>
        <dbReference type="Proteomes" id="UP000824111"/>
    </source>
</evidence>
<proteinExistence type="predicted"/>
<dbReference type="Proteomes" id="UP000824111">
    <property type="component" value="Unassembled WGS sequence"/>
</dbReference>
<reference evidence="3" key="2">
    <citation type="journal article" date="2021" name="PeerJ">
        <title>Extensive microbial diversity within the chicken gut microbiome revealed by metagenomics and culture.</title>
        <authorList>
            <person name="Gilroy R."/>
            <person name="Ravi A."/>
            <person name="Getino M."/>
            <person name="Pursley I."/>
            <person name="Horton D.L."/>
            <person name="Alikhan N.F."/>
            <person name="Baker D."/>
            <person name="Gharbi K."/>
            <person name="Hall N."/>
            <person name="Watson M."/>
            <person name="Adriaenssens E.M."/>
            <person name="Foster-Nyarko E."/>
            <person name="Jarju S."/>
            <person name="Secka A."/>
            <person name="Antonio M."/>
            <person name="Oren A."/>
            <person name="Chaudhuri R.R."/>
            <person name="La Ragione R."/>
            <person name="Hildebrand F."/>
            <person name="Pallen M.J."/>
        </authorList>
    </citation>
    <scope>NUCLEOTIDE SEQUENCE</scope>
    <source>
        <strain evidence="3">ChiSjej4B22-9803</strain>
    </source>
</reference>
<sequence>NMDFYSFRSSDENHEITISMTKKGGHVLYYLDNRATGPEQLNFDQAIQQARQFLNAHGYTNLKESYYEKTNGVATINFAYEQGGVICYSDLIKVKVALDDGEILGLEAKGYIMNHKQRDLNTPAITEQEAKAVINKHLAVEDGKLALIPKDSLREVLCYEFTGNYNGSNFIIYINAENAREEKILMLIESEDGILTV</sequence>
<reference evidence="3" key="1">
    <citation type="submission" date="2020-10" db="EMBL/GenBank/DDBJ databases">
        <authorList>
            <person name="Gilroy R."/>
        </authorList>
    </citation>
    <scope>NUCLEOTIDE SEQUENCE</scope>
    <source>
        <strain evidence="3">ChiSjej4B22-9803</strain>
    </source>
</reference>
<feature type="domain" description="PepSY" evidence="1">
    <location>
        <begin position="124"/>
        <end position="183"/>
    </location>
</feature>